<comment type="caution">
    <text evidence="1">The sequence shown here is derived from an EMBL/GenBank/DDBJ whole genome shotgun (WGS) entry which is preliminary data.</text>
</comment>
<proteinExistence type="predicted"/>
<dbReference type="AlphaFoldDB" id="A0A317GDH6"/>
<evidence type="ECO:0000313" key="1">
    <source>
        <dbReference type="EMBL" id="PWT42917.1"/>
    </source>
</evidence>
<accession>A0A317GDH6</accession>
<name>A0A317GDH6_LIMRT</name>
<organism evidence="1 2">
    <name type="scientific">Limosilactobacillus reuteri</name>
    <name type="common">Lactobacillus reuteri</name>
    <dbReference type="NCBI Taxonomy" id="1598"/>
    <lineage>
        <taxon>Bacteria</taxon>
        <taxon>Bacillati</taxon>
        <taxon>Bacillota</taxon>
        <taxon>Bacilli</taxon>
        <taxon>Lactobacillales</taxon>
        <taxon>Lactobacillaceae</taxon>
        <taxon>Limosilactobacillus</taxon>
    </lineage>
</organism>
<dbReference type="Proteomes" id="UP000245866">
    <property type="component" value="Unassembled WGS sequence"/>
</dbReference>
<protein>
    <submittedName>
        <fullName evidence="1">Phage tail protein</fullName>
    </submittedName>
</protein>
<gene>
    <name evidence="1" type="ORF">DKZ23_11375</name>
</gene>
<evidence type="ECO:0000313" key="2">
    <source>
        <dbReference type="Proteomes" id="UP000245866"/>
    </source>
</evidence>
<sequence length="90" mass="9935">ELKVIAKGTAGDHFKIKNLTTGDYIERPKGFNNSTWVLDGVNATLNNEGDFLNIGGTHGGIITLNNGKNDFQIDNFSGEISFDFPFWRLS</sequence>
<feature type="non-terminal residue" evidence="1">
    <location>
        <position position="1"/>
    </location>
</feature>
<dbReference type="EMBL" id="QGHS01000358">
    <property type="protein sequence ID" value="PWT42917.1"/>
    <property type="molecule type" value="Genomic_DNA"/>
</dbReference>
<reference evidence="1 2" key="1">
    <citation type="journal article" date="2018" name="Front. Microbiol.">
        <title>Comparative Genomics of the Herbivore Gut Symbiont Lactobacillus reuteri Reveals Genetic Diversity and Lifestyle Adaptation.</title>
        <authorList>
            <person name="Zhao J."/>
        </authorList>
    </citation>
    <scope>NUCLEOTIDE SEQUENCE [LARGE SCALE GENOMIC DNA]</scope>
    <source>
        <strain evidence="1 2">LR12</strain>
    </source>
</reference>